<dbReference type="EMBL" id="LVJE01000006">
    <property type="protein sequence ID" value="OAB29808.1"/>
    <property type="molecule type" value="Genomic_DNA"/>
</dbReference>
<keyword evidence="1" id="KW-1133">Transmembrane helix</keyword>
<gene>
    <name evidence="2" type="ORF">FBFR_03555</name>
</gene>
<evidence type="ECO:0000313" key="3">
    <source>
        <dbReference type="Proteomes" id="UP000077164"/>
    </source>
</evidence>
<dbReference type="RefSeq" id="WP_066077161.1">
    <property type="nucleotide sequence ID" value="NZ_FRDK01000007.1"/>
</dbReference>
<keyword evidence="3" id="KW-1185">Reference proteome</keyword>
<keyword evidence="1" id="KW-0472">Membrane</keyword>
<dbReference type="STRING" id="249352.SAMN05444395_107179"/>
<accession>A0A167YUN5</accession>
<protein>
    <submittedName>
        <fullName evidence="2">Uncharacterized protein</fullName>
    </submittedName>
</protein>
<reference evidence="2 3" key="1">
    <citation type="submission" date="2016-03" db="EMBL/GenBank/DDBJ databases">
        <title>Draft genome sequence of Flavobacterium fryxellicola DSM 16209.</title>
        <authorList>
            <person name="Shin S.-K."/>
            <person name="Yi H."/>
        </authorList>
    </citation>
    <scope>NUCLEOTIDE SEQUENCE [LARGE SCALE GENOMIC DNA]</scope>
    <source>
        <strain evidence="2 3">DSM 16209</strain>
    </source>
</reference>
<dbReference type="Proteomes" id="UP000077164">
    <property type="component" value="Unassembled WGS sequence"/>
</dbReference>
<comment type="caution">
    <text evidence="2">The sequence shown here is derived from an EMBL/GenBank/DDBJ whole genome shotgun (WGS) entry which is preliminary data.</text>
</comment>
<organism evidence="2 3">
    <name type="scientific">Flavobacterium fryxellicola</name>
    <dbReference type="NCBI Taxonomy" id="249352"/>
    <lineage>
        <taxon>Bacteria</taxon>
        <taxon>Pseudomonadati</taxon>
        <taxon>Bacteroidota</taxon>
        <taxon>Flavobacteriia</taxon>
        <taxon>Flavobacteriales</taxon>
        <taxon>Flavobacteriaceae</taxon>
        <taxon>Flavobacterium</taxon>
    </lineage>
</organism>
<sequence>MKNNKYLNFIPIIFSLIVVSFFLLRAQNEINYFKENKINLKIIKVDNYFDKSLQFYYDENHCITTTDTKNDTLRIGDSISKINNSTKFKVFRKNKFGKYTFYNDYEISGI</sequence>
<evidence type="ECO:0000256" key="1">
    <source>
        <dbReference type="SAM" id="Phobius"/>
    </source>
</evidence>
<name>A0A167YUN5_9FLAO</name>
<dbReference type="OrthoDB" id="1377095at2"/>
<proteinExistence type="predicted"/>
<keyword evidence="1" id="KW-0812">Transmembrane</keyword>
<dbReference type="AlphaFoldDB" id="A0A167YUN5"/>
<evidence type="ECO:0000313" key="2">
    <source>
        <dbReference type="EMBL" id="OAB29808.1"/>
    </source>
</evidence>
<feature type="transmembrane region" description="Helical" evidence="1">
    <location>
        <begin position="6"/>
        <end position="24"/>
    </location>
</feature>